<dbReference type="Pfam" id="PF17196">
    <property type="entry name" value="DUF5133"/>
    <property type="match status" value="1"/>
</dbReference>
<sequence>MLLAHPAVLDDLVDRYETLSLLDPEDPEVRRRTADVSYTLCVATGTRDVDAALIAARLRLPGARPEDDSVLT</sequence>
<evidence type="ECO:0008006" key="3">
    <source>
        <dbReference type="Google" id="ProtNLM"/>
    </source>
</evidence>
<dbReference type="AlphaFoldDB" id="A0A239NZ07"/>
<evidence type="ECO:0000313" key="1">
    <source>
        <dbReference type="EMBL" id="SNT60111.1"/>
    </source>
</evidence>
<dbReference type="EMBL" id="FZOF01000060">
    <property type="protein sequence ID" value="SNT60111.1"/>
    <property type="molecule type" value="Genomic_DNA"/>
</dbReference>
<accession>A0A239NZ07</accession>
<reference evidence="1 2" key="1">
    <citation type="submission" date="2017-06" db="EMBL/GenBank/DDBJ databases">
        <authorList>
            <person name="Kim H.J."/>
            <person name="Triplett B.A."/>
        </authorList>
    </citation>
    <scope>NUCLEOTIDE SEQUENCE [LARGE SCALE GENOMIC DNA]</scope>
    <source>
        <strain evidence="1 2">CGMCC 4.1858</strain>
    </source>
</reference>
<gene>
    <name evidence="1" type="ORF">SAMN05216252_16019</name>
</gene>
<dbReference type="InterPro" id="IPR033457">
    <property type="entry name" value="DUF5133"/>
</dbReference>
<dbReference type="Proteomes" id="UP000198280">
    <property type="component" value="Unassembled WGS sequence"/>
</dbReference>
<organism evidence="1 2">
    <name type="scientific">Actinacidiphila glaucinigra</name>
    <dbReference type="NCBI Taxonomy" id="235986"/>
    <lineage>
        <taxon>Bacteria</taxon>
        <taxon>Bacillati</taxon>
        <taxon>Actinomycetota</taxon>
        <taxon>Actinomycetes</taxon>
        <taxon>Kitasatosporales</taxon>
        <taxon>Streptomycetaceae</taxon>
        <taxon>Actinacidiphila</taxon>
    </lineage>
</organism>
<evidence type="ECO:0000313" key="2">
    <source>
        <dbReference type="Proteomes" id="UP000198280"/>
    </source>
</evidence>
<dbReference type="RefSeq" id="WP_089229448.1">
    <property type="nucleotide sequence ID" value="NZ_FZOF01000060.1"/>
</dbReference>
<keyword evidence="2" id="KW-1185">Reference proteome</keyword>
<protein>
    <recommendedName>
        <fullName evidence="3">DUF5133 domain-containing protein</fullName>
    </recommendedName>
</protein>
<dbReference type="OrthoDB" id="4320263at2"/>
<proteinExistence type="predicted"/>
<name>A0A239NZ07_9ACTN</name>